<evidence type="ECO:0000256" key="1">
    <source>
        <dbReference type="SAM" id="MobiDB-lite"/>
    </source>
</evidence>
<protein>
    <submittedName>
        <fullName evidence="2">Uncharacterized protein</fullName>
    </submittedName>
</protein>
<organism evidence="2 3">
    <name type="scientific">Mariniblastus fucicola</name>
    <dbReference type="NCBI Taxonomy" id="980251"/>
    <lineage>
        <taxon>Bacteria</taxon>
        <taxon>Pseudomonadati</taxon>
        <taxon>Planctomycetota</taxon>
        <taxon>Planctomycetia</taxon>
        <taxon>Pirellulales</taxon>
        <taxon>Pirellulaceae</taxon>
        <taxon>Mariniblastus</taxon>
    </lineage>
</organism>
<gene>
    <name evidence="2" type="ORF">MFFC18_02640</name>
</gene>
<proteinExistence type="predicted"/>
<feature type="region of interest" description="Disordered" evidence="1">
    <location>
        <begin position="1"/>
        <end position="29"/>
    </location>
</feature>
<dbReference type="Proteomes" id="UP000322214">
    <property type="component" value="Chromosome"/>
</dbReference>
<dbReference type="KEGG" id="mff:MFFC18_02640"/>
<dbReference type="AlphaFoldDB" id="A0A5B9P747"/>
<name>A0A5B9P747_9BACT</name>
<dbReference type="EMBL" id="CP042912">
    <property type="protein sequence ID" value="QEG20416.1"/>
    <property type="molecule type" value="Genomic_DNA"/>
</dbReference>
<keyword evidence="3" id="KW-1185">Reference proteome</keyword>
<evidence type="ECO:0000313" key="2">
    <source>
        <dbReference type="EMBL" id="QEG20416.1"/>
    </source>
</evidence>
<accession>A0A5B9P747</accession>
<sequence>MKLQQIDDPMKTWHTNSGQNDTPELSGIPVAKRAEVEF</sequence>
<feature type="compositionally biased region" description="Polar residues" evidence="1">
    <location>
        <begin position="13"/>
        <end position="23"/>
    </location>
</feature>
<evidence type="ECO:0000313" key="3">
    <source>
        <dbReference type="Proteomes" id="UP000322214"/>
    </source>
</evidence>
<reference evidence="2 3" key="1">
    <citation type="submission" date="2019-08" db="EMBL/GenBank/DDBJ databases">
        <title>Deep-cultivation of Planctomycetes and their phenomic and genomic characterization uncovers novel biology.</title>
        <authorList>
            <person name="Wiegand S."/>
            <person name="Jogler M."/>
            <person name="Boedeker C."/>
            <person name="Pinto D."/>
            <person name="Vollmers J."/>
            <person name="Rivas-Marin E."/>
            <person name="Kohn T."/>
            <person name="Peeters S.H."/>
            <person name="Heuer A."/>
            <person name="Rast P."/>
            <person name="Oberbeckmann S."/>
            <person name="Bunk B."/>
            <person name="Jeske O."/>
            <person name="Meyerdierks A."/>
            <person name="Storesund J.E."/>
            <person name="Kallscheuer N."/>
            <person name="Luecker S."/>
            <person name="Lage O.M."/>
            <person name="Pohl T."/>
            <person name="Merkel B.J."/>
            <person name="Hornburger P."/>
            <person name="Mueller R.-W."/>
            <person name="Bruemmer F."/>
            <person name="Labrenz M."/>
            <person name="Spormann A.M."/>
            <person name="Op den Camp H."/>
            <person name="Overmann J."/>
            <person name="Amann R."/>
            <person name="Jetten M.S.M."/>
            <person name="Mascher T."/>
            <person name="Medema M.H."/>
            <person name="Devos D.P."/>
            <person name="Kaster A.-K."/>
            <person name="Ovreas L."/>
            <person name="Rohde M."/>
            <person name="Galperin M.Y."/>
            <person name="Jogler C."/>
        </authorList>
    </citation>
    <scope>NUCLEOTIDE SEQUENCE [LARGE SCALE GENOMIC DNA]</scope>
    <source>
        <strain evidence="2 3">FC18</strain>
    </source>
</reference>